<dbReference type="Pfam" id="PF02163">
    <property type="entry name" value="Peptidase_M50"/>
    <property type="match status" value="1"/>
</dbReference>
<keyword evidence="9" id="KW-0482">Metalloprotease</keyword>
<keyword evidence="4" id="KW-0645">Protease</keyword>
<gene>
    <name evidence="13" type="ORF">A3I24_00375</name>
</gene>
<dbReference type="AlphaFoldDB" id="A0A1G1ZST1"/>
<dbReference type="GO" id="GO:0004222">
    <property type="term" value="F:metalloendopeptidase activity"/>
    <property type="evidence" value="ECO:0007669"/>
    <property type="project" value="InterPro"/>
</dbReference>
<evidence type="ECO:0000256" key="4">
    <source>
        <dbReference type="ARBA" id="ARBA00022670"/>
    </source>
</evidence>
<evidence type="ECO:0000256" key="1">
    <source>
        <dbReference type="ARBA" id="ARBA00001947"/>
    </source>
</evidence>
<evidence type="ECO:0000256" key="8">
    <source>
        <dbReference type="ARBA" id="ARBA00022989"/>
    </source>
</evidence>
<evidence type="ECO:0000313" key="14">
    <source>
        <dbReference type="Proteomes" id="UP000177690"/>
    </source>
</evidence>
<evidence type="ECO:0000259" key="12">
    <source>
        <dbReference type="Pfam" id="PF02163"/>
    </source>
</evidence>
<dbReference type="GO" id="GO:0016020">
    <property type="term" value="C:membrane"/>
    <property type="evidence" value="ECO:0007669"/>
    <property type="project" value="UniProtKB-SubCell"/>
</dbReference>
<evidence type="ECO:0000256" key="11">
    <source>
        <dbReference type="SAM" id="Phobius"/>
    </source>
</evidence>
<dbReference type="STRING" id="1798409.A3I24_00375"/>
<evidence type="ECO:0000256" key="9">
    <source>
        <dbReference type="ARBA" id="ARBA00023049"/>
    </source>
</evidence>
<evidence type="ECO:0000256" key="7">
    <source>
        <dbReference type="ARBA" id="ARBA00022833"/>
    </source>
</evidence>
<dbReference type="GO" id="GO:0006508">
    <property type="term" value="P:proteolysis"/>
    <property type="evidence" value="ECO:0007669"/>
    <property type="project" value="UniProtKB-KW"/>
</dbReference>
<proteinExistence type="inferred from homology"/>
<evidence type="ECO:0000256" key="10">
    <source>
        <dbReference type="ARBA" id="ARBA00023136"/>
    </source>
</evidence>
<evidence type="ECO:0000256" key="5">
    <source>
        <dbReference type="ARBA" id="ARBA00022692"/>
    </source>
</evidence>
<comment type="subcellular location">
    <subcellularLocation>
        <location evidence="2">Membrane</location>
        <topology evidence="2">Multi-pass membrane protein</topology>
    </subcellularLocation>
</comment>
<feature type="transmembrane region" description="Helical" evidence="11">
    <location>
        <begin position="163"/>
        <end position="183"/>
    </location>
</feature>
<evidence type="ECO:0000256" key="3">
    <source>
        <dbReference type="ARBA" id="ARBA00007931"/>
    </source>
</evidence>
<sequence>MVFLLVLETTFAIHEYGHLREFQKNKVPVKEFSLGIGYPLYQHHGAEFTFSIRAIPIAAYVMPTEGGNESIYGKLPIKNKIIVSAAGIRNNFAVSLMLLFFFQVLGWKKGYLSPKELIKTMLYTPIKIILLFFAFMLGCLTLGIVDLKEKFLLSTGKITPPKIIMGFLFWNLVLGLVNVAPILPMDGGRIAQDLLPISIAHSMAKIATPLLIFFMISANLQKFRILEADIK</sequence>
<evidence type="ECO:0000256" key="2">
    <source>
        <dbReference type="ARBA" id="ARBA00004141"/>
    </source>
</evidence>
<name>A0A1G1ZST1_9BACT</name>
<feature type="transmembrane region" description="Helical" evidence="11">
    <location>
        <begin position="81"/>
        <end position="102"/>
    </location>
</feature>
<keyword evidence="7" id="KW-0862">Zinc</keyword>
<dbReference type="PANTHER" id="PTHR42837:SF2">
    <property type="entry name" value="MEMBRANE METALLOPROTEASE ARASP2, CHLOROPLASTIC-RELATED"/>
    <property type="match status" value="1"/>
</dbReference>
<evidence type="ECO:0000256" key="6">
    <source>
        <dbReference type="ARBA" id="ARBA00022801"/>
    </source>
</evidence>
<dbReference type="EMBL" id="MHJL01000021">
    <property type="protein sequence ID" value="OGY67535.1"/>
    <property type="molecule type" value="Genomic_DNA"/>
</dbReference>
<comment type="caution">
    <text evidence="13">The sequence shown here is derived from an EMBL/GenBank/DDBJ whole genome shotgun (WGS) entry which is preliminary data.</text>
</comment>
<protein>
    <recommendedName>
        <fullName evidence="12">Peptidase M50 domain-containing protein</fullName>
    </recommendedName>
</protein>
<evidence type="ECO:0000313" key="13">
    <source>
        <dbReference type="EMBL" id="OGY67535.1"/>
    </source>
</evidence>
<accession>A0A1G1ZST1</accession>
<dbReference type="InterPro" id="IPR004387">
    <property type="entry name" value="Pept_M50_Zn"/>
</dbReference>
<dbReference type="CDD" id="cd05709">
    <property type="entry name" value="S2P-M50"/>
    <property type="match status" value="1"/>
</dbReference>
<keyword evidence="6" id="KW-0378">Hydrolase</keyword>
<keyword evidence="5 11" id="KW-0812">Transmembrane</keyword>
<dbReference type="InterPro" id="IPR008915">
    <property type="entry name" value="Peptidase_M50"/>
</dbReference>
<comment type="similarity">
    <text evidence="3">Belongs to the peptidase M50B family.</text>
</comment>
<dbReference type="PANTHER" id="PTHR42837">
    <property type="entry name" value="REGULATOR OF SIGMA-E PROTEASE RSEP"/>
    <property type="match status" value="1"/>
</dbReference>
<keyword evidence="10 11" id="KW-0472">Membrane</keyword>
<reference evidence="13 14" key="1">
    <citation type="journal article" date="2016" name="Nat. Commun.">
        <title>Thousands of microbial genomes shed light on interconnected biogeochemical processes in an aquifer system.</title>
        <authorList>
            <person name="Anantharaman K."/>
            <person name="Brown C.T."/>
            <person name="Hug L.A."/>
            <person name="Sharon I."/>
            <person name="Castelle C.J."/>
            <person name="Probst A.J."/>
            <person name="Thomas B.C."/>
            <person name="Singh A."/>
            <person name="Wilkins M.J."/>
            <person name="Karaoz U."/>
            <person name="Brodie E.L."/>
            <person name="Williams K.H."/>
            <person name="Hubbard S.S."/>
            <person name="Banfield J.F."/>
        </authorList>
    </citation>
    <scope>NUCLEOTIDE SEQUENCE [LARGE SCALE GENOMIC DNA]</scope>
</reference>
<dbReference type="Proteomes" id="UP000177690">
    <property type="component" value="Unassembled WGS sequence"/>
</dbReference>
<feature type="transmembrane region" description="Helical" evidence="11">
    <location>
        <begin position="195"/>
        <end position="216"/>
    </location>
</feature>
<comment type="cofactor">
    <cofactor evidence="1">
        <name>Zn(2+)</name>
        <dbReference type="ChEBI" id="CHEBI:29105"/>
    </cofactor>
</comment>
<feature type="domain" description="Peptidase M50" evidence="12">
    <location>
        <begin position="3"/>
        <end position="214"/>
    </location>
</feature>
<feature type="transmembrane region" description="Helical" evidence="11">
    <location>
        <begin position="122"/>
        <end position="142"/>
    </location>
</feature>
<organism evidence="13 14">
    <name type="scientific">Candidatus Harrisonbacteria bacterium RIFCSPLOWO2_02_FULL_41_13b</name>
    <dbReference type="NCBI Taxonomy" id="1798409"/>
    <lineage>
        <taxon>Bacteria</taxon>
        <taxon>Candidatus Harrisoniibacteriota</taxon>
    </lineage>
</organism>
<keyword evidence="8 11" id="KW-1133">Transmembrane helix</keyword>